<accession>A0A0C9ZDI2</accession>
<dbReference type="Proteomes" id="UP000054018">
    <property type="component" value="Unassembled WGS sequence"/>
</dbReference>
<sequence>MQSHEQFRRRCQLLRCVTREPQQGPPAKRLKAKSPHSEPVVQSSTAKFNDSIYLSSSTTFEPSLGNSYASGNSGDIRPTVPFSKSCAFSVWSSQLSLYSSAPFLATPAQMSFLHGHAACLRDIEIYYQSHPAQSIQTQSPLVPLCPE</sequence>
<reference evidence="2 3" key="1">
    <citation type="submission" date="2014-04" db="EMBL/GenBank/DDBJ databases">
        <authorList>
            <consortium name="DOE Joint Genome Institute"/>
            <person name="Kuo A."/>
            <person name="Kohler A."/>
            <person name="Costa M.D."/>
            <person name="Nagy L.G."/>
            <person name="Floudas D."/>
            <person name="Copeland A."/>
            <person name="Barry K.W."/>
            <person name="Cichocki N."/>
            <person name="Veneault-Fourrey C."/>
            <person name="LaButti K."/>
            <person name="Lindquist E.A."/>
            <person name="Lipzen A."/>
            <person name="Lundell T."/>
            <person name="Morin E."/>
            <person name="Murat C."/>
            <person name="Sun H."/>
            <person name="Tunlid A."/>
            <person name="Henrissat B."/>
            <person name="Grigoriev I.V."/>
            <person name="Hibbett D.S."/>
            <person name="Martin F."/>
            <person name="Nordberg H.P."/>
            <person name="Cantor M.N."/>
            <person name="Hua S.X."/>
        </authorList>
    </citation>
    <scope>NUCLEOTIDE SEQUENCE [LARGE SCALE GENOMIC DNA]</scope>
    <source>
        <strain evidence="2 3">441</strain>
    </source>
</reference>
<reference evidence="3" key="2">
    <citation type="submission" date="2015-01" db="EMBL/GenBank/DDBJ databases">
        <title>Evolutionary Origins and Diversification of the Mycorrhizal Mutualists.</title>
        <authorList>
            <consortium name="DOE Joint Genome Institute"/>
            <consortium name="Mycorrhizal Genomics Consortium"/>
            <person name="Kohler A."/>
            <person name="Kuo A."/>
            <person name="Nagy L.G."/>
            <person name="Floudas D."/>
            <person name="Copeland A."/>
            <person name="Barry K.W."/>
            <person name="Cichocki N."/>
            <person name="Veneault-Fourrey C."/>
            <person name="LaButti K."/>
            <person name="Lindquist E.A."/>
            <person name="Lipzen A."/>
            <person name="Lundell T."/>
            <person name="Morin E."/>
            <person name="Murat C."/>
            <person name="Riley R."/>
            <person name="Ohm R."/>
            <person name="Sun H."/>
            <person name="Tunlid A."/>
            <person name="Henrissat B."/>
            <person name="Grigoriev I.V."/>
            <person name="Hibbett D.S."/>
            <person name="Martin F."/>
        </authorList>
    </citation>
    <scope>NUCLEOTIDE SEQUENCE [LARGE SCALE GENOMIC DNA]</scope>
    <source>
        <strain evidence="3">441</strain>
    </source>
</reference>
<dbReference type="EMBL" id="KN833764">
    <property type="protein sequence ID" value="KIK20502.1"/>
    <property type="molecule type" value="Genomic_DNA"/>
</dbReference>
<evidence type="ECO:0000313" key="3">
    <source>
        <dbReference type="Proteomes" id="UP000054018"/>
    </source>
</evidence>
<name>A0A0C9ZDI2_9AGAM</name>
<protein>
    <submittedName>
        <fullName evidence="2">Uncharacterized protein</fullName>
    </submittedName>
</protein>
<keyword evidence="3" id="KW-1185">Reference proteome</keyword>
<gene>
    <name evidence="2" type="ORF">PISMIDRAFT_12981</name>
</gene>
<proteinExistence type="predicted"/>
<dbReference type="AlphaFoldDB" id="A0A0C9ZDI2"/>
<evidence type="ECO:0000313" key="2">
    <source>
        <dbReference type="EMBL" id="KIK20502.1"/>
    </source>
</evidence>
<dbReference type="HOGENOM" id="CLU_1768851_0_0_1"/>
<feature type="region of interest" description="Disordered" evidence="1">
    <location>
        <begin position="22"/>
        <end position="43"/>
    </location>
</feature>
<organism evidence="2 3">
    <name type="scientific">Pisolithus microcarpus 441</name>
    <dbReference type="NCBI Taxonomy" id="765257"/>
    <lineage>
        <taxon>Eukaryota</taxon>
        <taxon>Fungi</taxon>
        <taxon>Dikarya</taxon>
        <taxon>Basidiomycota</taxon>
        <taxon>Agaricomycotina</taxon>
        <taxon>Agaricomycetes</taxon>
        <taxon>Agaricomycetidae</taxon>
        <taxon>Boletales</taxon>
        <taxon>Sclerodermatineae</taxon>
        <taxon>Pisolithaceae</taxon>
        <taxon>Pisolithus</taxon>
    </lineage>
</organism>
<evidence type="ECO:0000256" key="1">
    <source>
        <dbReference type="SAM" id="MobiDB-lite"/>
    </source>
</evidence>